<dbReference type="EMBL" id="JAMYWD010000007">
    <property type="protein sequence ID" value="KAJ4967420.1"/>
    <property type="molecule type" value="Genomic_DNA"/>
</dbReference>
<protein>
    <submittedName>
        <fullName evidence="2">Uncharacterized protein</fullName>
    </submittedName>
</protein>
<feature type="transmembrane region" description="Helical" evidence="1">
    <location>
        <begin position="6"/>
        <end position="26"/>
    </location>
</feature>
<keyword evidence="3" id="KW-1185">Reference proteome</keyword>
<keyword evidence="1" id="KW-0812">Transmembrane</keyword>
<dbReference type="PANTHER" id="PTHR38396">
    <property type="entry name" value="TRANSMEMBRANE PROTEIN"/>
    <property type="match status" value="1"/>
</dbReference>
<evidence type="ECO:0000313" key="2">
    <source>
        <dbReference type="EMBL" id="KAJ4967420.1"/>
    </source>
</evidence>
<name>A0A9Q0QPQ2_9MAGN</name>
<evidence type="ECO:0000313" key="3">
    <source>
        <dbReference type="Proteomes" id="UP001141806"/>
    </source>
</evidence>
<dbReference type="Proteomes" id="UP001141806">
    <property type="component" value="Unassembled WGS sequence"/>
</dbReference>
<reference evidence="2" key="1">
    <citation type="journal article" date="2023" name="Plant J.">
        <title>The genome of the king protea, Protea cynaroides.</title>
        <authorList>
            <person name="Chang J."/>
            <person name="Duong T.A."/>
            <person name="Schoeman C."/>
            <person name="Ma X."/>
            <person name="Roodt D."/>
            <person name="Barker N."/>
            <person name="Li Z."/>
            <person name="Van de Peer Y."/>
            <person name="Mizrachi E."/>
        </authorList>
    </citation>
    <scope>NUCLEOTIDE SEQUENCE</scope>
    <source>
        <tissue evidence="2">Young leaves</tissue>
    </source>
</reference>
<evidence type="ECO:0000256" key="1">
    <source>
        <dbReference type="SAM" id="Phobius"/>
    </source>
</evidence>
<keyword evidence="1" id="KW-1133">Transmembrane helix</keyword>
<gene>
    <name evidence="2" type="ORF">NE237_019269</name>
</gene>
<comment type="caution">
    <text evidence="2">The sequence shown here is derived from an EMBL/GenBank/DDBJ whole genome shotgun (WGS) entry which is preliminary data.</text>
</comment>
<keyword evidence="1" id="KW-0472">Membrane</keyword>
<sequence>MTGRAYVLIFFFWALLTIVTQTLVILSASTKHSSDPEGRMRPRRMMGYEYGEHSRKKLEAQAPAGAPAAASTGFMMQVAHLESELLNCFYGHKRAKGRDIAETRL</sequence>
<proteinExistence type="predicted"/>
<accession>A0A9Q0QPQ2</accession>
<dbReference type="PANTHER" id="PTHR38396:SF1">
    <property type="entry name" value="TRANSMEMBRANE PROTEIN"/>
    <property type="match status" value="1"/>
</dbReference>
<dbReference type="AlphaFoldDB" id="A0A9Q0QPQ2"/>
<organism evidence="2 3">
    <name type="scientific">Protea cynaroides</name>
    <dbReference type="NCBI Taxonomy" id="273540"/>
    <lineage>
        <taxon>Eukaryota</taxon>
        <taxon>Viridiplantae</taxon>
        <taxon>Streptophyta</taxon>
        <taxon>Embryophyta</taxon>
        <taxon>Tracheophyta</taxon>
        <taxon>Spermatophyta</taxon>
        <taxon>Magnoliopsida</taxon>
        <taxon>Proteales</taxon>
        <taxon>Proteaceae</taxon>
        <taxon>Protea</taxon>
    </lineage>
</organism>